<accession>A0A1I6N2T5</accession>
<dbReference type="Pfam" id="PF00534">
    <property type="entry name" value="Glycos_transf_1"/>
    <property type="match status" value="1"/>
</dbReference>
<evidence type="ECO:0000313" key="4">
    <source>
        <dbReference type="Proteomes" id="UP000198926"/>
    </source>
</evidence>
<dbReference type="Pfam" id="PF13439">
    <property type="entry name" value="Glyco_transf_4"/>
    <property type="match status" value="1"/>
</dbReference>
<keyword evidence="4" id="KW-1185">Reference proteome</keyword>
<dbReference type="RefSeq" id="WP_090210610.1">
    <property type="nucleotide sequence ID" value="NZ_FOZM01000004.1"/>
</dbReference>
<dbReference type="STRING" id="1123755.SAMN05444714_3221"/>
<proteinExistence type="predicted"/>
<organism evidence="3 4">
    <name type="scientific">Yoonia litorea</name>
    <dbReference type="NCBI Taxonomy" id="1123755"/>
    <lineage>
        <taxon>Bacteria</taxon>
        <taxon>Pseudomonadati</taxon>
        <taxon>Pseudomonadota</taxon>
        <taxon>Alphaproteobacteria</taxon>
        <taxon>Rhodobacterales</taxon>
        <taxon>Paracoccaceae</taxon>
        <taxon>Yoonia</taxon>
    </lineage>
</organism>
<feature type="domain" description="Glycosyltransferase subfamily 4-like N-terminal" evidence="2">
    <location>
        <begin position="390"/>
        <end position="579"/>
    </location>
</feature>
<name>A0A1I6N2T5_9RHOB</name>
<dbReference type="EMBL" id="FOZM01000004">
    <property type="protein sequence ID" value="SFS22250.1"/>
    <property type="molecule type" value="Genomic_DNA"/>
</dbReference>
<dbReference type="OrthoDB" id="9790710at2"/>
<dbReference type="Gene3D" id="1.25.40.10">
    <property type="entry name" value="Tetratricopeptide repeat domain"/>
    <property type="match status" value="1"/>
</dbReference>
<dbReference type="Proteomes" id="UP000198926">
    <property type="component" value="Unassembled WGS sequence"/>
</dbReference>
<dbReference type="SUPFAM" id="SSF53756">
    <property type="entry name" value="UDP-Glycosyltransferase/glycogen phosphorylase"/>
    <property type="match status" value="1"/>
</dbReference>
<keyword evidence="3" id="KW-0808">Transferase</keyword>
<protein>
    <submittedName>
        <fullName evidence="3">Glycosyltransferase involved in cell wall bisynthesis</fullName>
    </submittedName>
</protein>
<reference evidence="3 4" key="1">
    <citation type="submission" date="2016-10" db="EMBL/GenBank/DDBJ databases">
        <authorList>
            <person name="de Groot N.N."/>
        </authorList>
    </citation>
    <scope>NUCLEOTIDE SEQUENCE [LARGE SCALE GENOMIC DNA]</scope>
    <source>
        <strain evidence="3 4">DSM 29433</strain>
    </source>
</reference>
<dbReference type="Gene3D" id="3.40.50.2000">
    <property type="entry name" value="Glycogen Phosphorylase B"/>
    <property type="match status" value="2"/>
</dbReference>
<evidence type="ECO:0000313" key="3">
    <source>
        <dbReference type="EMBL" id="SFS22250.1"/>
    </source>
</evidence>
<dbReference type="AlphaFoldDB" id="A0A1I6N2T5"/>
<dbReference type="GO" id="GO:0016757">
    <property type="term" value="F:glycosyltransferase activity"/>
    <property type="evidence" value="ECO:0007669"/>
    <property type="project" value="InterPro"/>
</dbReference>
<dbReference type="InterPro" id="IPR028098">
    <property type="entry name" value="Glyco_trans_4-like_N"/>
</dbReference>
<dbReference type="InterPro" id="IPR001296">
    <property type="entry name" value="Glyco_trans_1"/>
</dbReference>
<evidence type="ECO:0000259" key="1">
    <source>
        <dbReference type="Pfam" id="PF00534"/>
    </source>
</evidence>
<sequence length="776" mass="85426">MIEAFAQVRRQVVELCAQKRFTTARLFLVGSGCSVETHTSLWEYIARRSDAHGNTVVARALRKEIWDAGVGSSEIALREVDDALDREDFDAAGFLLESVFGSEPEHQDVRRRLAQSYFRQAAREAGGGGLRLRTDREKALRLAAEFVFQTPDDATVIIDLLRYAGELHLALEKTREARLQFGALLKFDTREARISEQVNDLDRAAVLWEEIADKSETQRGTALLKLANLYERLERESDLKRAQARLALADVSVADRLLLALSSGQAGTAHALSEYVGLSNVGENQLPTAVSISFAEQLLDHGEIGLAVWLRRQRVPVGDRVKRTLDQIGFASGGGTRDLPDTVAEAIEIKSPDFMLPFEKTLKLKPKPKGWPGVGAEPESILLVNASLGIGGAERQFVALVGALLENGFPPDKLHVALFKLERDRRQDYFLPELASHGAVIHDLSEAPAGQFALSSAELRMIDALPRALRSDVRVLLPLVKELQPSVLHGWQDASSAACAIAGTAAGVKRIVLSMRNMSPATRRDKSLVLHEALFKDIMARENVMVTANSRVAADDYADWLDLPKTKFDVVPNAVDFDRYPALPKVMENEVPDRPIHIGGVFRLAINKRPILWLRTIHALRHQEGISLKPFLFGSGPLEKDIVAEAEALGLSDLVMQQGIVDPEAIYGELDVVLLMSQVEGLPNVLLEAQAMGKPVVACEVGGVREAVKLAGKGAGLLLSAHVSPQEAAKQIAAWLPEARKAPPYLIQRHIRETYAPKRLAERSMQIYRGYRLDQA</sequence>
<evidence type="ECO:0000259" key="2">
    <source>
        <dbReference type="Pfam" id="PF13439"/>
    </source>
</evidence>
<dbReference type="PANTHER" id="PTHR12526:SF630">
    <property type="entry name" value="GLYCOSYLTRANSFERASE"/>
    <property type="match status" value="1"/>
</dbReference>
<feature type="domain" description="Glycosyl transferase family 1" evidence="1">
    <location>
        <begin position="593"/>
        <end position="738"/>
    </location>
</feature>
<dbReference type="PANTHER" id="PTHR12526">
    <property type="entry name" value="GLYCOSYLTRANSFERASE"/>
    <property type="match status" value="1"/>
</dbReference>
<gene>
    <name evidence="3" type="ORF">SAMN05444714_3221</name>
</gene>
<dbReference type="InterPro" id="IPR011990">
    <property type="entry name" value="TPR-like_helical_dom_sf"/>
</dbReference>